<dbReference type="SUPFAM" id="SSF46785">
    <property type="entry name" value="Winged helix' DNA-binding domain"/>
    <property type="match status" value="1"/>
</dbReference>
<dbReference type="PANTHER" id="PTHR30126:SF78">
    <property type="entry name" value="HTH LYSR-TYPE DOMAIN-CONTAINING PROTEIN"/>
    <property type="match status" value="1"/>
</dbReference>
<dbReference type="STRING" id="55209.HA50_21595"/>
<dbReference type="Pfam" id="PF03466">
    <property type="entry name" value="LysR_substrate"/>
    <property type="match status" value="1"/>
</dbReference>
<dbReference type="InterPro" id="IPR005119">
    <property type="entry name" value="LysR_subst-bd"/>
</dbReference>
<dbReference type="InterPro" id="IPR036390">
    <property type="entry name" value="WH_DNA-bd_sf"/>
</dbReference>
<organism evidence="6 7">
    <name type="scientific">Pantoea cypripedii</name>
    <name type="common">Pectobacterium cypripedii</name>
    <name type="synonym">Erwinia cypripedii</name>
    <dbReference type="NCBI Taxonomy" id="55209"/>
    <lineage>
        <taxon>Bacteria</taxon>
        <taxon>Pseudomonadati</taxon>
        <taxon>Pseudomonadota</taxon>
        <taxon>Gammaproteobacteria</taxon>
        <taxon>Enterobacterales</taxon>
        <taxon>Erwiniaceae</taxon>
        <taxon>Pantoea</taxon>
    </lineage>
</organism>
<protein>
    <submittedName>
        <fullName evidence="6">LysR family transcriptional regulator</fullName>
    </submittedName>
</protein>
<sequence length="296" mass="34271">MNEKDWLIIFTVWQHQNITRAAQQLYTSQPALSYRLKQIERKLNVQLFEESGRSLIFSAQGRYLAQHADKMLQESQQLRQTLHSLSQPRQGELRIGVTSNFAAYRLPEILARFSELHSGIRVNLVSGLSEEMYQKLQRDEVHAALVKDDYHWRDGKRLVDIDDYWLVSQQPLDLQLLPQLPQIRINHGGHITHLIERWWNANFTLAPRVAMQVDKLEVCLAMVERGLGYAIVSSYQPLSERLWCQPLQVAGETLKSRTWLLYQHASHDASVIMPFVEMFADLSFGEGEPSGSRHVQ</sequence>
<feature type="domain" description="HTH lysR-type" evidence="5">
    <location>
        <begin position="1"/>
        <end position="58"/>
    </location>
</feature>
<evidence type="ECO:0000259" key="5">
    <source>
        <dbReference type="PROSITE" id="PS50931"/>
    </source>
</evidence>
<evidence type="ECO:0000256" key="4">
    <source>
        <dbReference type="ARBA" id="ARBA00023163"/>
    </source>
</evidence>
<dbReference type="InterPro" id="IPR036388">
    <property type="entry name" value="WH-like_DNA-bd_sf"/>
</dbReference>
<dbReference type="EMBL" id="MLJI01000002">
    <property type="protein sequence ID" value="ORM89248.1"/>
    <property type="molecule type" value="Genomic_DNA"/>
</dbReference>
<dbReference type="Proteomes" id="UP000193749">
    <property type="component" value="Unassembled WGS sequence"/>
</dbReference>
<evidence type="ECO:0000313" key="6">
    <source>
        <dbReference type="EMBL" id="ORM89248.1"/>
    </source>
</evidence>
<name>A0A1X1EJW1_PANCY</name>
<dbReference type="OrthoDB" id="6621862at2"/>
<reference evidence="6 7" key="1">
    <citation type="journal article" date="2017" name="Antonie Van Leeuwenhoek">
        <title>Phylogenomic resolution of the bacterial genus Pantoea and its relationship with Erwinia and Tatumella.</title>
        <authorList>
            <person name="Palmer M."/>
            <person name="Steenkamp E.T."/>
            <person name="Coetzee M.P."/>
            <person name="Chan W.Y."/>
            <person name="van Zyl E."/>
            <person name="De Maayer P."/>
            <person name="Coutinho T.A."/>
            <person name="Blom J."/>
            <person name="Smits T.H."/>
            <person name="Duffy B."/>
            <person name="Venter S.N."/>
        </authorList>
    </citation>
    <scope>NUCLEOTIDE SEQUENCE [LARGE SCALE GENOMIC DNA]</scope>
    <source>
        <strain evidence="6 7">LMG 2657</strain>
    </source>
</reference>
<dbReference type="GO" id="GO:0003700">
    <property type="term" value="F:DNA-binding transcription factor activity"/>
    <property type="evidence" value="ECO:0007669"/>
    <property type="project" value="InterPro"/>
</dbReference>
<dbReference type="SUPFAM" id="SSF53850">
    <property type="entry name" value="Periplasmic binding protein-like II"/>
    <property type="match status" value="1"/>
</dbReference>
<gene>
    <name evidence="6" type="ORF">HA50_21595</name>
</gene>
<proteinExistence type="inferred from homology"/>
<dbReference type="PROSITE" id="PS50931">
    <property type="entry name" value="HTH_LYSR"/>
    <property type="match status" value="1"/>
</dbReference>
<dbReference type="RefSeq" id="WP_084878955.1">
    <property type="nucleotide sequence ID" value="NZ_JAGGMY010000006.1"/>
</dbReference>
<keyword evidence="7" id="KW-1185">Reference proteome</keyword>
<dbReference type="PRINTS" id="PR00039">
    <property type="entry name" value="HTHLYSR"/>
</dbReference>
<accession>A0A1X1EJW1</accession>
<comment type="similarity">
    <text evidence="1">Belongs to the LysR transcriptional regulatory family.</text>
</comment>
<dbReference type="AlphaFoldDB" id="A0A1X1EJW1"/>
<keyword evidence="3" id="KW-0238">DNA-binding</keyword>
<evidence type="ECO:0000256" key="3">
    <source>
        <dbReference type="ARBA" id="ARBA00023125"/>
    </source>
</evidence>
<dbReference type="Gene3D" id="3.40.190.290">
    <property type="match status" value="1"/>
</dbReference>
<evidence type="ECO:0000313" key="7">
    <source>
        <dbReference type="Proteomes" id="UP000193749"/>
    </source>
</evidence>
<evidence type="ECO:0000256" key="1">
    <source>
        <dbReference type="ARBA" id="ARBA00009437"/>
    </source>
</evidence>
<dbReference type="GO" id="GO:0000976">
    <property type="term" value="F:transcription cis-regulatory region binding"/>
    <property type="evidence" value="ECO:0007669"/>
    <property type="project" value="TreeGrafter"/>
</dbReference>
<evidence type="ECO:0000256" key="2">
    <source>
        <dbReference type="ARBA" id="ARBA00023015"/>
    </source>
</evidence>
<dbReference type="Pfam" id="PF00126">
    <property type="entry name" value="HTH_1"/>
    <property type="match status" value="1"/>
</dbReference>
<keyword evidence="2" id="KW-0805">Transcription regulation</keyword>
<dbReference type="Gene3D" id="1.10.10.10">
    <property type="entry name" value="Winged helix-like DNA-binding domain superfamily/Winged helix DNA-binding domain"/>
    <property type="match status" value="1"/>
</dbReference>
<dbReference type="PANTHER" id="PTHR30126">
    <property type="entry name" value="HTH-TYPE TRANSCRIPTIONAL REGULATOR"/>
    <property type="match status" value="1"/>
</dbReference>
<comment type="caution">
    <text evidence="6">The sequence shown here is derived from an EMBL/GenBank/DDBJ whole genome shotgun (WGS) entry which is preliminary data.</text>
</comment>
<dbReference type="InterPro" id="IPR000847">
    <property type="entry name" value="LysR_HTH_N"/>
</dbReference>
<keyword evidence="4" id="KW-0804">Transcription</keyword>